<dbReference type="EMBL" id="CP002102">
    <property type="protein sequence ID" value="ADL01491.1"/>
    <property type="molecule type" value="Genomic_DNA"/>
</dbReference>
<evidence type="ECO:0000256" key="5">
    <source>
        <dbReference type="ARBA" id="ARBA00022679"/>
    </source>
</evidence>
<dbReference type="PANTHER" id="PTHR11601:SF34">
    <property type="entry name" value="CYSTEINE DESULFURASE"/>
    <property type="match status" value="1"/>
</dbReference>
<dbReference type="KEGG" id="bsb:Bresu_2181"/>
<dbReference type="InterPro" id="IPR015424">
    <property type="entry name" value="PyrdxlP-dep_Trfase"/>
</dbReference>
<dbReference type="InParanoid" id="D9QJD0"/>
<dbReference type="FunCoup" id="D9QJD0">
    <property type="interactions" value="541"/>
</dbReference>
<organism evidence="12 13">
    <name type="scientific">Brevundimonas subvibrioides (strain ATCC 15264 / DSM 4735 / LMG 14903 / NBRC 16000 / CB 81)</name>
    <name type="common">Caulobacter subvibrioides</name>
    <dbReference type="NCBI Taxonomy" id="633149"/>
    <lineage>
        <taxon>Bacteria</taxon>
        <taxon>Pseudomonadati</taxon>
        <taxon>Pseudomonadota</taxon>
        <taxon>Alphaproteobacteria</taxon>
        <taxon>Caulobacterales</taxon>
        <taxon>Caulobacteraceae</taxon>
        <taxon>Brevundimonas</taxon>
    </lineage>
</organism>
<dbReference type="BioCyc" id="BSUB633149:G1GM8-2179-MONOMER"/>
<dbReference type="SUPFAM" id="SSF53383">
    <property type="entry name" value="PLP-dependent transferases"/>
    <property type="match status" value="1"/>
</dbReference>
<accession>D9QJD0</accession>
<feature type="domain" description="Aminotransferase class V" evidence="11">
    <location>
        <begin position="4"/>
        <end position="353"/>
    </location>
</feature>
<evidence type="ECO:0000256" key="10">
    <source>
        <dbReference type="ARBA" id="ARBA00050776"/>
    </source>
</evidence>
<keyword evidence="5 12" id="KW-0808">Transferase</keyword>
<dbReference type="InterPro" id="IPR016454">
    <property type="entry name" value="Cysteine_dSase"/>
</dbReference>
<evidence type="ECO:0000313" key="12">
    <source>
        <dbReference type="EMBL" id="ADL01491.1"/>
    </source>
</evidence>
<dbReference type="PANTHER" id="PTHR11601">
    <property type="entry name" value="CYSTEINE DESULFURYLASE FAMILY MEMBER"/>
    <property type="match status" value="1"/>
</dbReference>
<dbReference type="InterPro" id="IPR015421">
    <property type="entry name" value="PyrdxlP-dep_Trfase_major"/>
</dbReference>
<proteinExistence type="inferred from homology"/>
<dbReference type="HOGENOM" id="CLU_003433_0_0_5"/>
<comment type="catalytic activity">
    <reaction evidence="10">
        <text>(sulfur carrier)-H + L-cysteine = (sulfur carrier)-SH + L-alanine</text>
        <dbReference type="Rhea" id="RHEA:43892"/>
        <dbReference type="Rhea" id="RHEA-COMP:14737"/>
        <dbReference type="Rhea" id="RHEA-COMP:14739"/>
        <dbReference type="ChEBI" id="CHEBI:29917"/>
        <dbReference type="ChEBI" id="CHEBI:35235"/>
        <dbReference type="ChEBI" id="CHEBI:57972"/>
        <dbReference type="ChEBI" id="CHEBI:64428"/>
        <dbReference type="EC" id="2.8.1.7"/>
    </reaction>
</comment>
<comment type="similarity">
    <text evidence="3">Belongs to the class-V pyridoxal-phosphate-dependent aminotransferase family. NifS/IscS subfamily.</text>
</comment>
<dbReference type="InterPro" id="IPR015422">
    <property type="entry name" value="PyrdxlP-dep_Trfase_small"/>
</dbReference>
<evidence type="ECO:0000256" key="9">
    <source>
        <dbReference type="ARBA" id="ARBA00023014"/>
    </source>
</evidence>
<dbReference type="Gene3D" id="1.10.260.50">
    <property type="match status" value="1"/>
</dbReference>
<keyword evidence="13" id="KW-1185">Reference proteome</keyword>
<keyword evidence="7" id="KW-0663">Pyridoxal phosphate</keyword>
<dbReference type="InterPro" id="IPR000192">
    <property type="entry name" value="Aminotrans_V_dom"/>
</dbReference>
<dbReference type="RefSeq" id="WP_013269592.1">
    <property type="nucleotide sequence ID" value="NC_014375.1"/>
</dbReference>
<evidence type="ECO:0000256" key="8">
    <source>
        <dbReference type="ARBA" id="ARBA00023004"/>
    </source>
</evidence>
<evidence type="ECO:0000256" key="4">
    <source>
        <dbReference type="ARBA" id="ARBA00013558"/>
    </source>
</evidence>
<sequence length="379" mass="38828">MSGVYLDYNASALVRPEVQAAMAEALADNGNPSAVHAAGRRARARVETARARVADLVGADAQSVIFSSGGTESNAQAIASALAAGFERLIVCASEHPCVAEAAMASGKPVKVLPVDARGVIDLGRLSELLRAPGKAVVAIHHANNESGVIQPIREAATLVREAGGWLHVDAIQSAGKIPVSMGALKADSLTLSAHKLGGPQGVGALVLGEGRAAVQIVRGAGQERGLRAGTENVPGIHGFGVAADCAARDLPLAEAHKAWRDAAEATVEAAGATILGKGAPRLPNTLFLSVVDWDSPQALIVLDLGGIMVSAGSACSSGKTKPSRTIVAMGRMDLATGGVRVSGGWGTTEDDWSRFAAAWTKAYETHRARQSARVKETA</sequence>
<evidence type="ECO:0000256" key="7">
    <source>
        <dbReference type="ARBA" id="ARBA00022898"/>
    </source>
</evidence>
<dbReference type="Gene3D" id="3.40.640.10">
    <property type="entry name" value="Type I PLP-dependent aspartate aminotransferase-like (Major domain)"/>
    <property type="match status" value="1"/>
</dbReference>
<evidence type="ECO:0000313" key="13">
    <source>
        <dbReference type="Proteomes" id="UP000002696"/>
    </source>
</evidence>
<keyword evidence="8" id="KW-0408">Iron</keyword>
<dbReference type="GO" id="GO:0051536">
    <property type="term" value="F:iron-sulfur cluster binding"/>
    <property type="evidence" value="ECO:0007669"/>
    <property type="project" value="UniProtKB-KW"/>
</dbReference>
<evidence type="ECO:0000256" key="6">
    <source>
        <dbReference type="ARBA" id="ARBA00022723"/>
    </source>
</evidence>
<comment type="function">
    <text evidence="2">Catalyzes the removal of elemental sulfur atoms from cysteine to produce alanine. Seems to participate in the biosynthesis of the nitrogenase metalloclusters by providing the inorganic sulfur required for the Fe-S core formation.</text>
</comment>
<dbReference type="Proteomes" id="UP000002696">
    <property type="component" value="Chromosome"/>
</dbReference>
<dbReference type="Gene3D" id="3.90.1150.10">
    <property type="entry name" value="Aspartate Aminotransferase, domain 1"/>
    <property type="match status" value="1"/>
</dbReference>
<dbReference type="GO" id="GO:0031071">
    <property type="term" value="F:cysteine desulfurase activity"/>
    <property type="evidence" value="ECO:0007669"/>
    <property type="project" value="UniProtKB-EC"/>
</dbReference>
<evidence type="ECO:0000256" key="2">
    <source>
        <dbReference type="ARBA" id="ARBA00003120"/>
    </source>
</evidence>
<evidence type="ECO:0000259" key="11">
    <source>
        <dbReference type="Pfam" id="PF00266"/>
    </source>
</evidence>
<name>D9QJD0_BRESC</name>
<dbReference type="Pfam" id="PF00266">
    <property type="entry name" value="Aminotran_5"/>
    <property type="match status" value="1"/>
</dbReference>
<dbReference type="AlphaFoldDB" id="D9QJD0"/>
<dbReference type="PIRSF" id="PIRSF005572">
    <property type="entry name" value="NifS"/>
    <property type="match status" value="1"/>
</dbReference>
<keyword evidence="9" id="KW-0411">Iron-sulfur</keyword>
<dbReference type="GO" id="GO:0046872">
    <property type="term" value="F:metal ion binding"/>
    <property type="evidence" value="ECO:0007669"/>
    <property type="project" value="UniProtKB-KW"/>
</dbReference>
<comment type="cofactor">
    <cofactor evidence="1">
        <name>pyridoxal 5'-phosphate</name>
        <dbReference type="ChEBI" id="CHEBI:597326"/>
    </cofactor>
</comment>
<dbReference type="OrthoDB" id="9808002at2"/>
<reference evidence="13" key="1">
    <citation type="journal article" date="2011" name="J. Bacteriol.">
        <title>Genome sequences of eight morphologically diverse alphaproteobacteria.</title>
        <authorList>
            <consortium name="US DOE Joint Genome Institute"/>
            <person name="Brown P.J."/>
            <person name="Kysela D.T."/>
            <person name="Buechlein A."/>
            <person name="Hemmerich C."/>
            <person name="Brun Y.V."/>
        </authorList>
    </citation>
    <scope>NUCLEOTIDE SEQUENCE [LARGE SCALE GENOMIC DNA]</scope>
    <source>
        <strain evidence="13">ATCC 15264 / DSM 4735 / LMG 14903 / NBRC 16000 / CB 81</strain>
    </source>
</reference>
<dbReference type="STRING" id="633149.Bresu_2181"/>
<evidence type="ECO:0000256" key="3">
    <source>
        <dbReference type="ARBA" id="ARBA00006490"/>
    </source>
</evidence>
<evidence type="ECO:0000256" key="1">
    <source>
        <dbReference type="ARBA" id="ARBA00001933"/>
    </source>
</evidence>
<gene>
    <name evidence="12" type="ordered locus">Bresu_2181</name>
</gene>
<keyword evidence="6" id="KW-0479">Metal-binding</keyword>
<protein>
    <recommendedName>
        <fullName evidence="4">Cysteine desulfurase</fullName>
    </recommendedName>
</protein>
<dbReference type="eggNOG" id="COG1104">
    <property type="taxonomic scope" value="Bacteria"/>
</dbReference>